<organism evidence="1 2">
    <name type="scientific">Dolosigranulum pigrum</name>
    <dbReference type="NCBI Taxonomy" id="29394"/>
    <lineage>
        <taxon>Bacteria</taxon>
        <taxon>Bacillati</taxon>
        <taxon>Bacillota</taxon>
        <taxon>Bacilli</taxon>
        <taxon>Lactobacillales</taxon>
        <taxon>Carnobacteriaceae</taxon>
        <taxon>Dolosigranulum</taxon>
    </lineage>
</organism>
<evidence type="ECO:0000313" key="2">
    <source>
        <dbReference type="Proteomes" id="UP000190409"/>
    </source>
</evidence>
<evidence type="ECO:0000313" key="1">
    <source>
        <dbReference type="EMBL" id="OOL81357.1"/>
    </source>
</evidence>
<protein>
    <submittedName>
        <fullName evidence="1">Esterase</fullName>
    </submittedName>
</protein>
<sequence length="280" mass="32415">MLRVKRHNKAYFYLELKSHDLMMPHRHESRRIRVLLPRDYASSDQSYPVVYMHDGQNVFHSSEAFSGHSWKTIHALKKNPDLPPMIVVGIDNGEEDRMHEYSPWKFKQTQLPPGMVLGGHGAEFAAFVMEVVKPFIDSTYRTKKDRAHTAMIGSSLGANITQFMGVAYQDSIGQLGVFSSANWLTRDDFDRYISRNRIEQPQRIFIQVGTHEGDATDRKLMYGNMRQAYIDESLLYYQQLLRAGVSLENIQFIIAADGIHSENEWSKHLPNCLRFLSEMW</sequence>
<dbReference type="SUPFAM" id="SSF53474">
    <property type="entry name" value="alpha/beta-Hydrolases"/>
    <property type="match status" value="1"/>
</dbReference>
<dbReference type="AlphaFoldDB" id="A0A1S8KNN6"/>
<dbReference type="InterPro" id="IPR029058">
    <property type="entry name" value="AB_hydrolase_fold"/>
</dbReference>
<proteinExistence type="predicted"/>
<dbReference type="EMBL" id="MUYF01000003">
    <property type="protein sequence ID" value="OOL81357.1"/>
    <property type="molecule type" value="Genomic_DNA"/>
</dbReference>
<dbReference type="PANTHER" id="PTHR48098:SF6">
    <property type="entry name" value="FERRI-BACILLIBACTIN ESTERASE BESA"/>
    <property type="match status" value="1"/>
</dbReference>
<accession>A0A1S8KNN6</accession>
<dbReference type="PANTHER" id="PTHR48098">
    <property type="entry name" value="ENTEROCHELIN ESTERASE-RELATED"/>
    <property type="match status" value="1"/>
</dbReference>
<dbReference type="InterPro" id="IPR050583">
    <property type="entry name" value="Mycobacterial_A85_antigen"/>
</dbReference>
<comment type="caution">
    <text evidence="1">The sequence shown here is derived from an EMBL/GenBank/DDBJ whole genome shotgun (WGS) entry which is preliminary data.</text>
</comment>
<reference evidence="1 2" key="1">
    <citation type="submission" date="2017-01" db="EMBL/GenBank/DDBJ databases">
        <title>Complete Genome Sequence of Dolosigranulum pigrum isolated from a Patient with interstitial lung disease.</title>
        <authorList>
            <person name="Mukhopadhyay R."/>
            <person name="Joaquin J."/>
            <person name="Hogue R."/>
            <person name="Fitzgerald S."/>
            <person name="Jospin G."/>
            <person name="Eisen J.A."/>
            <person name="Chaturvedi V."/>
        </authorList>
    </citation>
    <scope>NUCLEOTIDE SEQUENCE [LARGE SCALE GENOMIC DNA]</scope>
    <source>
        <strain evidence="1 2">15S00348</strain>
    </source>
</reference>
<gene>
    <name evidence="1" type="ORF">BWX42_06140</name>
</gene>
<dbReference type="Proteomes" id="UP000190409">
    <property type="component" value="Unassembled WGS sequence"/>
</dbReference>
<dbReference type="Pfam" id="PF00756">
    <property type="entry name" value="Esterase"/>
    <property type="match status" value="1"/>
</dbReference>
<dbReference type="InterPro" id="IPR000801">
    <property type="entry name" value="Esterase-like"/>
</dbReference>
<dbReference type="Gene3D" id="3.40.50.1820">
    <property type="entry name" value="alpha/beta hydrolase"/>
    <property type="match status" value="1"/>
</dbReference>
<name>A0A1S8KNN6_9LACT</name>